<keyword evidence="2" id="KW-1185">Reference proteome</keyword>
<evidence type="ECO:0000313" key="1">
    <source>
        <dbReference type="EMBL" id="RDY08640.1"/>
    </source>
</evidence>
<accession>A0A371I0T0</accession>
<dbReference type="OrthoDB" id="10551086at2759"/>
<evidence type="ECO:0000313" key="2">
    <source>
        <dbReference type="Proteomes" id="UP000257109"/>
    </source>
</evidence>
<proteinExistence type="predicted"/>
<reference evidence="1" key="1">
    <citation type="submission" date="2018-05" db="EMBL/GenBank/DDBJ databases">
        <title>Draft genome of Mucuna pruriens seed.</title>
        <authorList>
            <person name="Nnadi N.E."/>
            <person name="Vos R."/>
            <person name="Hasami M.H."/>
            <person name="Devisetty U.K."/>
            <person name="Aguiy J.C."/>
        </authorList>
    </citation>
    <scope>NUCLEOTIDE SEQUENCE [LARGE SCALE GENOMIC DNA]</scope>
    <source>
        <strain evidence="1">JCA_2017</strain>
    </source>
</reference>
<gene>
    <name evidence="1" type="ORF">CR513_07109</name>
</gene>
<organism evidence="1 2">
    <name type="scientific">Mucuna pruriens</name>
    <name type="common">Velvet bean</name>
    <name type="synonym">Dolichos pruriens</name>
    <dbReference type="NCBI Taxonomy" id="157652"/>
    <lineage>
        <taxon>Eukaryota</taxon>
        <taxon>Viridiplantae</taxon>
        <taxon>Streptophyta</taxon>
        <taxon>Embryophyta</taxon>
        <taxon>Tracheophyta</taxon>
        <taxon>Spermatophyta</taxon>
        <taxon>Magnoliopsida</taxon>
        <taxon>eudicotyledons</taxon>
        <taxon>Gunneridae</taxon>
        <taxon>Pentapetalae</taxon>
        <taxon>rosids</taxon>
        <taxon>fabids</taxon>
        <taxon>Fabales</taxon>
        <taxon>Fabaceae</taxon>
        <taxon>Papilionoideae</taxon>
        <taxon>50 kb inversion clade</taxon>
        <taxon>NPAAA clade</taxon>
        <taxon>indigoferoid/millettioid clade</taxon>
        <taxon>Phaseoleae</taxon>
        <taxon>Mucuna</taxon>
    </lineage>
</organism>
<dbReference type="AlphaFoldDB" id="A0A371I0T0"/>
<dbReference type="Proteomes" id="UP000257109">
    <property type="component" value="Unassembled WGS sequence"/>
</dbReference>
<sequence>MQNMLRAKQISTLSSNARSFFLSGSRCNAADGNSCTCAEDETCVSRRQQRKNEDLLVQKQKPSSIVAKTTSHVVETLVSGNLANGPASHKAGGVEQSGRVQQIRSTSYAPSKSDSVTYACVIDGVDDHVAQSTSLNTDQFYRAGIAAVNFLSDTEWEY</sequence>
<name>A0A371I0T0_MUCPR</name>
<dbReference type="STRING" id="157652.A0A371I0T0"/>
<dbReference type="EMBL" id="QJKJ01001239">
    <property type="protein sequence ID" value="RDY08640.1"/>
    <property type="molecule type" value="Genomic_DNA"/>
</dbReference>
<protein>
    <submittedName>
        <fullName evidence="1">Pentatricopeptide repeat-containing protein</fullName>
    </submittedName>
</protein>
<comment type="caution">
    <text evidence="1">The sequence shown here is derived from an EMBL/GenBank/DDBJ whole genome shotgun (WGS) entry which is preliminary data.</text>
</comment>
<feature type="non-terminal residue" evidence="1">
    <location>
        <position position="1"/>
    </location>
</feature>